<evidence type="ECO:0000313" key="5">
    <source>
        <dbReference type="Proteomes" id="UP000003755"/>
    </source>
</evidence>
<accession>C9L6G3</accession>
<dbReference type="InterPro" id="IPR002931">
    <property type="entry name" value="Transglutaminase-like"/>
</dbReference>
<feature type="transmembrane region" description="Helical" evidence="2">
    <location>
        <begin position="78"/>
        <end position="96"/>
    </location>
</feature>
<evidence type="ECO:0000259" key="3">
    <source>
        <dbReference type="SMART" id="SM00460"/>
    </source>
</evidence>
<evidence type="ECO:0000256" key="1">
    <source>
        <dbReference type="SAM" id="MobiDB-lite"/>
    </source>
</evidence>
<feature type="transmembrane region" description="Helical" evidence="2">
    <location>
        <begin position="48"/>
        <end position="71"/>
    </location>
</feature>
<feature type="transmembrane region" description="Helical" evidence="2">
    <location>
        <begin position="179"/>
        <end position="195"/>
    </location>
</feature>
<evidence type="ECO:0000313" key="4">
    <source>
        <dbReference type="EMBL" id="EEX22007.1"/>
    </source>
</evidence>
<dbReference type="PANTHER" id="PTHR42736:SF1">
    <property type="entry name" value="PROTEIN-GLUTAMINE GAMMA-GLUTAMYLTRANSFERASE"/>
    <property type="match status" value="1"/>
</dbReference>
<feature type="transmembrane region" description="Helical" evidence="2">
    <location>
        <begin position="200"/>
        <end position="219"/>
    </location>
</feature>
<dbReference type="STRING" id="537007.BLAHAN_04973"/>
<dbReference type="InterPro" id="IPR052901">
    <property type="entry name" value="Bact_TGase-like"/>
</dbReference>
<organism evidence="4 5">
    <name type="scientific">Blautia hansenii DSM 20583</name>
    <dbReference type="NCBI Taxonomy" id="537007"/>
    <lineage>
        <taxon>Bacteria</taxon>
        <taxon>Bacillati</taxon>
        <taxon>Bacillota</taxon>
        <taxon>Clostridia</taxon>
        <taxon>Lachnospirales</taxon>
        <taxon>Lachnospiraceae</taxon>
        <taxon>Blautia</taxon>
    </lineage>
</organism>
<feature type="compositionally biased region" description="Polar residues" evidence="1">
    <location>
        <begin position="585"/>
        <end position="629"/>
    </location>
</feature>
<keyword evidence="2" id="KW-1133">Transmembrane helix</keyword>
<keyword evidence="5" id="KW-1185">Reference proteome</keyword>
<evidence type="ECO:0000256" key="2">
    <source>
        <dbReference type="SAM" id="Phobius"/>
    </source>
</evidence>
<dbReference type="EMBL" id="ABYU02000012">
    <property type="protein sequence ID" value="EEX22007.1"/>
    <property type="molecule type" value="Genomic_DNA"/>
</dbReference>
<reference evidence="4" key="1">
    <citation type="submission" date="2009-09" db="EMBL/GenBank/DDBJ databases">
        <authorList>
            <person name="Weinstock G."/>
            <person name="Sodergren E."/>
            <person name="Clifton S."/>
            <person name="Fulton L."/>
            <person name="Fulton B."/>
            <person name="Courtney L."/>
            <person name="Fronick C."/>
            <person name="Harrison M."/>
            <person name="Strong C."/>
            <person name="Farmer C."/>
            <person name="Delahaunty K."/>
            <person name="Markovic C."/>
            <person name="Hall O."/>
            <person name="Minx P."/>
            <person name="Tomlinson C."/>
            <person name="Mitreva M."/>
            <person name="Nelson J."/>
            <person name="Hou S."/>
            <person name="Wollam A."/>
            <person name="Pepin K.H."/>
            <person name="Johnson M."/>
            <person name="Bhonagiri V."/>
            <person name="Nash W.E."/>
            <person name="Warren W."/>
            <person name="Chinwalla A."/>
            <person name="Mardis E.R."/>
            <person name="Wilson R.K."/>
        </authorList>
    </citation>
    <scope>NUCLEOTIDE SEQUENCE [LARGE SCALE GENOMIC DNA]</scope>
    <source>
        <strain evidence="4">DSM 20583</strain>
    </source>
</reference>
<dbReference type="SUPFAM" id="SSF54001">
    <property type="entry name" value="Cysteine proteinases"/>
    <property type="match status" value="1"/>
</dbReference>
<dbReference type="InterPro" id="IPR038765">
    <property type="entry name" value="Papain-like_cys_pep_sf"/>
</dbReference>
<dbReference type="SMART" id="SM00460">
    <property type="entry name" value="TGc"/>
    <property type="match status" value="1"/>
</dbReference>
<comment type="caution">
    <text evidence="4">The sequence shown here is derived from an EMBL/GenBank/DDBJ whole genome shotgun (WGS) entry which is preliminary data.</text>
</comment>
<feature type="domain" description="Transglutaminase-like" evidence="3">
    <location>
        <begin position="505"/>
        <end position="581"/>
    </location>
</feature>
<sequence length="788" mass="91166">MLMKKKDKPSISIMIPKEKHAVGAPSSFYSFFTLFAFALGLYSSLLLMISSAVLDYKIVLILGLFSFFLTILQKIKKLPVRFLVTVLPYVFTLYLYRKRFFTQGNSFLHRLQILFQEEYLNASATAVKKIDLNFLFLAVTYLFLLLLSLLLQYKKSFLFFVLLSLPVFLNFFLGVSPSYLSIGCIIGACLFWFSTKPIALVLALGLYFMCIRFLVPHFAPEVFKYNHAVHKTVNEFTDNFSKTFLPQSQNTKSSCSKPFFSFEQESSNKQLALSNRAPVYSKQTMFEITCKDKPSSPLYLRGFVGQNYDDAVWRAPASDSWESFYKKNRLSDDELQNFFSLPYTMGKENAPDKITDLSVVPKFTQKFTYFPYGVKLSKNTVFDDTYAIESKFSMPHKLSYYPLSLTSASSLFTSESGVPKKYQSLNKNYGNYVRQKYLNDNSEIFSQLKTDLSGLPIYMDITDNPDFDTIQEAAKEIQNFLKSKASYSLSLAPVSSDSNFLYEFLYEQHRGFCVHFATAGTLLFRMYGIPARYVTGYVVQPGDFTKKNSTTFTCSVKDTSAHAWTEIYIGNGIWVPVEVTPPSSVNENTNVSATTPENNIPNTEVPPSSENSETVKPNSQEKNTNSETVKTTERTSETKTQKPTKPEKNNYLFIFKFLPGLCIILLLFILRYQMLYRKRIGYFVHNRTKGYFLLYQNLLKLWQTEFKIPEKDLAAYDWKQKFIKQLPDEKQNFFEKLCNEAEEIYFGNKKPTKQEIRTLRFAYRKSRKAFLRKQPKAKYFYYKFVKVV</sequence>
<dbReference type="Gene3D" id="3.10.620.30">
    <property type="match status" value="1"/>
</dbReference>
<dbReference type="HOGENOM" id="CLU_355904_0_0_9"/>
<feature type="transmembrane region" description="Helical" evidence="2">
    <location>
        <begin position="21"/>
        <end position="42"/>
    </location>
</feature>
<protein>
    <submittedName>
        <fullName evidence="4">Transglutaminase-like protein</fullName>
    </submittedName>
</protein>
<gene>
    <name evidence="4" type="ORF">BLAHAN_04973</name>
</gene>
<dbReference type="Pfam" id="PF01841">
    <property type="entry name" value="Transglut_core"/>
    <property type="match status" value="1"/>
</dbReference>
<feature type="compositionally biased region" description="Basic and acidic residues" evidence="1">
    <location>
        <begin position="630"/>
        <end position="644"/>
    </location>
</feature>
<dbReference type="eggNOG" id="COG1305">
    <property type="taxonomic scope" value="Bacteria"/>
</dbReference>
<feature type="region of interest" description="Disordered" evidence="1">
    <location>
        <begin position="585"/>
        <end position="644"/>
    </location>
</feature>
<feature type="transmembrane region" description="Helical" evidence="2">
    <location>
        <begin position="132"/>
        <end position="150"/>
    </location>
</feature>
<dbReference type="AlphaFoldDB" id="C9L6G3"/>
<name>C9L6G3_BLAHA</name>
<keyword evidence="2" id="KW-0812">Transmembrane</keyword>
<dbReference type="Proteomes" id="UP000003755">
    <property type="component" value="Unassembled WGS sequence"/>
</dbReference>
<dbReference type="PANTHER" id="PTHR42736">
    <property type="entry name" value="PROTEIN-GLUTAMINE GAMMA-GLUTAMYLTRANSFERASE"/>
    <property type="match status" value="1"/>
</dbReference>
<feature type="transmembrane region" description="Helical" evidence="2">
    <location>
        <begin position="651"/>
        <end position="670"/>
    </location>
</feature>
<dbReference type="KEGG" id="bhan:CGC63_11725"/>
<proteinExistence type="predicted"/>
<keyword evidence="2" id="KW-0472">Membrane</keyword>